<dbReference type="AlphaFoldDB" id="A0A0V0SNA2"/>
<dbReference type="EMBL" id="JYDL01000002">
    <property type="protein sequence ID" value="KRX27811.1"/>
    <property type="molecule type" value="Genomic_DNA"/>
</dbReference>
<gene>
    <name evidence="1" type="ORF">T07_8347</name>
</gene>
<proteinExistence type="predicted"/>
<dbReference type="Gene3D" id="3.10.10.10">
    <property type="entry name" value="HIV Type 1 Reverse Transcriptase, subunit A, domain 1"/>
    <property type="match status" value="1"/>
</dbReference>
<comment type="caution">
    <text evidence="1">The sequence shown here is derived from an EMBL/GenBank/DDBJ whole genome shotgun (WGS) entry which is preliminary data.</text>
</comment>
<dbReference type="InterPro" id="IPR043502">
    <property type="entry name" value="DNA/RNA_pol_sf"/>
</dbReference>
<reference evidence="1 2" key="1">
    <citation type="submission" date="2015-01" db="EMBL/GenBank/DDBJ databases">
        <title>Evolution of Trichinella species and genotypes.</title>
        <authorList>
            <person name="Korhonen P.K."/>
            <person name="Edoardo P."/>
            <person name="Giuseppe L.R."/>
            <person name="Gasser R.B."/>
        </authorList>
    </citation>
    <scope>NUCLEOTIDE SEQUENCE [LARGE SCALE GENOMIC DNA]</scope>
    <source>
        <strain evidence="1">ISS37</strain>
    </source>
</reference>
<keyword evidence="2" id="KW-1185">Reference proteome</keyword>
<name>A0A0V0SNA2_9BILA</name>
<sequence length="200" mass="23745">MHRRPRTLLDNLHPDRAKISSNRQNIQQRMRRKLHCILKEFHKRIQFQKKNHFRFGTDEPISQLVRHLILTYILPVFSRPGRLLPDWLEVARKEFDILLHPPATTVGFFYCTSKEANAWRPRGDYRRLNNITKLDRYPIPNINSYCLFSSLKSCVFRLLLCEEHWLALTRPETFKSSAIFFDCSKGSSTDFPPDSAYFFA</sequence>
<evidence type="ECO:0000313" key="2">
    <source>
        <dbReference type="Proteomes" id="UP000054630"/>
    </source>
</evidence>
<dbReference type="STRING" id="6336.A0A0V0SNA2"/>
<dbReference type="OrthoDB" id="6434473at2759"/>
<dbReference type="Proteomes" id="UP000054630">
    <property type="component" value="Unassembled WGS sequence"/>
</dbReference>
<organism evidence="1 2">
    <name type="scientific">Trichinella nelsoni</name>
    <dbReference type="NCBI Taxonomy" id="6336"/>
    <lineage>
        <taxon>Eukaryota</taxon>
        <taxon>Metazoa</taxon>
        <taxon>Ecdysozoa</taxon>
        <taxon>Nematoda</taxon>
        <taxon>Enoplea</taxon>
        <taxon>Dorylaimia</taxon>
        <taxon>Trichinellida</taxon>
        <taxon>Trichinellidae</taxon>
        <taxon>Trichinella</taxon>
    </lineage>
</organism>
<protein>
    <submittedName>
        <fullName evidence="1">Uncharacterized protein</fullName>
    </submittedName>
</protein>
<accession>A0A0V0SNA2</accession>
<evidence type="ECO:0000313" key="1">
    <source>
        <dbReference type="EMBL" id="KRX27811.1"/>
    </source>
</evidence>
<feature type="non-terminal residue" evidence="1">
    <location>
        <position position="200"/>
    </location>
</feature>
<dbReference type="SUPFAM" id="SSF56672">
    <property type="entry name" value="DNA/RNA polymerases"/>
    <property type="match status" value="1"/>
</dbReference>